<keyword evidence="3" id="KW-1185">Reference proteome</keyword>
<dbReference type="PANTHER" id="PTHR39189">
    <property type="entry name" value="UPF0173 METAL-DEPENDENT HYDROLASE YTKL"/>
    <property type="match status" value="1"/>
</dbReference>
<evidence type="ECO:0000313" key="3">
    <source>
        <dbReference type="Proteomes" id="UP000773614"/>
    </source>
</evidence>
<keyword evidence="1" id="KW-0732">Signal</keyword>
<dbReference type="EMBL" id="SPKJ01000093">
    <property type="protein sequence ID" value="MYZ49749.1"/>
    <property type="molecule type" value="Genomic_DNA"/>
</dbReference>
<accession>A0A964T7B5</accession>
<dbReference type="PANTHER" id="PTHR39189:SF1">
    <property type="entry name" value="UPF0173 METAL-DEPENDENT HYDROLASE YTKL"/>
    <property type="match status" value="1"/>
</dbReference>
<protein>
    <submittedName>
        <fullName evidence="2">Zn-dependent hydrolase</fullName>
    </submittedName>
</protein>
<proteinExistence type="predicted"/>
<gene>
    <name evidence="2" type="ORF">E4O86_18750</name>
</gene>
<reference evidence="2" key="1">
    <citation type="submission" date="2019-03" db="EMBL/GenBank/DDBJ databases">
        <title>Afifella sp. nov., isolated from activated sludge.</title>
        <authorList>
            <person name="Li Q."/>
            <person name="Liu Y."/>
        </authorList>
    </citation>
    <scope>NUCLEOTIDE SEQUENCE</scope>
    <source>
        <strain evidence="2">L72</strain>
    </source>
</reference>
<feature type="chain" id="PRO_5037707889" evidence="1">
    <location>
        <begin position="23"/>
        <end position="275"/>
    </location>
</feature>
<dbReference type="GO" id="GO:0016787">
    <property type="term" value="F:hydrolase activity"/>
    <property type="evidence" value="ECO:0007669"/>
    <property type="project" value="UniProtKB-KW"/>
</dbReference>
<name>A0A964T7B5_9HYPH</name>
<evidence type="ECO:0000256" key="1">
    <source>
        <dbReference type="SAM" id="SignalP"/>
    </source>
</evidence>
<sequence>MTLPSRLLALLAGLLFAAPAAAQMGSQCLAMAQAAPPSLRAAYVPDGGRMRPRPIPAAGEPVSIRFVGHATFLITSPAGVTVATDYDGWAGPGVIPRVVTMNRAHSSHYTDTPDPRIEYVLRGWNPEGGPAKHNLQIGDVLIRNVTTDIRSWGGGTIPDGNSIFIFEMAGLCIGHLGHLHHRLAPEDLAYIGQLDVVMVAVDGTFTMAQDAVVDTLKVLKARLVLPMHYFGTETLERFLAVLGEEFEIERSSVPEITVSTATLPKTTTVLVLPGH</sequence>
<evidence type="ECO:0000313" key="2">
    <source>
        <dbReference type="EMBL" id="MYZ49749.1"/>
    </source>
</evidence>
<keyword evidence="2" id="KW-0378">Hydrolase</keyword>
<dbReference type="OrthoDB" id="7343000at2"/>
<dbReference type="SUPFAM" id="SSF56281">
    <property type="entry name" value="Metallo-hydrolase/oxidoreductase"/>
    <property type="match status" value="1"/>
</dbReference>
<organism evidence="2 3">
    <name type="scientific">Propylenella binzhouense</name>
    <dbReference type="NCBI Taxonomy" id="2555902"/>
    <lineage>
        <taxon>Bacteria</taxon>
        <taxon>Pseudomonadati</taxon>
        <taxon>Pseudomonadota</taxon>
        <taxon>Alphaproteobacteria</taxon>
        <taxon>Hyphomicrobiales</taxon>
        <taxon>Propylenellaceae</taxon>
        <taxon>Propylenella</taxon>
    </lineage>
</organism>
<dbReference type="AlphaFoldDB" id="A0A964T7B5"/>
<dbReference type="RefSeq" id="WP_161142090.1">
    <property type="nucleotide sequence ID" value="NZ_SPKJ01000093.1"/>
</dbReference>
<comment type="caution">
    <text evidence="2">The sequence shown here is derived from an EMBL/GenBank/DDBJ whole genome shotgun (WGS) entry which is preliminary data.</text>
</comment>
<dbReference type="Proteomes" id="UP000773614">
    <property type="component" value="Unassembled WGS sequence"/>
</dbReference>
<dbReference type="InterPro" id="IPR036866">
    <property type="entry name" value="RibonucZ/Hydroxyglut_hydro"/>
</dbReference>
<dbReference type="Gene3D" id="3.60.15.10">
    <property type="entry name" value="Ribonuclease Z/Hydroxyacylglutathione hydrolase-like"/>
    <property type="match status" value="1"/>
</dbReference>
<feature type="signal peptide" evidence="1">
    <location>
        <begin position="1"/>
        <end position="22"/>
    </location>
</feature>
<dbReference type="Pfam" id="PF13483">
    <property type="entry name" value="Lactamase_B_3"/>
    <property type="match status" value="1"/>
</dbReference>